<dbReference type="KEGG" id="pcre:NCTC12858_00949"/>
<dbReference type="GO" id="GO:0008658">
    <property type="term" value="F:penicillin binding"/>
    <property type="evidence" value="ECO:0007669"/>
    <property type="project" value="InterPro"/>
</dbReference>
<dbReference type="GO" id="GO:0071555">
    <property type="term" value="P:cell wall organization"/>
    <property type="evidence" value="ECO:0007669"/>
    <property type="project" value="UniProtKB-KW"/>
</dbReference>
<dbReference type="Pfam" id="PF03717">
    <property type="entry name" value="PBP_dimer"/>
    <property type="match status" value="1"/>
</dbReference>
<dbReference type="InterPro" id="IPR012338">
    <property type="entry name" value="Beta-lactam/transpept-like"/>
</dbReference>
<reference evidence="14 15" key="1">
    <citation type="submission" date="2018-06" db="EMBL/GenBank/DDBJ databases">
        <authorList>
            <consortium name="Pathogen Informatics"/>
            <person name="Doyle S."/>
        </authorList>
    </citation>
    <scope>NUCLEOTIDE SEQUENCE [LARGE SCALE GENOMIC DNA]</scope>
    <source>
        <strain evidence="14 15">NCTC12858</strain>
    </source>
</reference>
<comment type="subcellular location">
    <subcellularLocation>
        <location evidence="2">Cell membrane</location>
    </subcellularLocation>
    <subcellularLocation>
        <location evidence="1">Membrane</location>
        <topology evidence="1">Single-pass membrane protein</topology>
    </subcellularLocation>
</comment>
<keyword evidence="5 11" id="KW-0812">Transmembrane</keyword>
<evidence type="ECO:0000259" key="12">
    <source>
        <dbReference type="Pfam" id="PF00905"/>
    </source>
</evidence>
<keyword evidence="3" id="KW-1003">Cell membrane</keyword>
<proteinExistence type="predicted"/>
<dbReference type="InterPro" id="IPR050515">
    <property type="entry name" value="Beta-lactam/transpept"/>
</dbReference>
<keyword evidence="4" id="KW-0121">Carboxypeptidase</keyword>
<keyword evidence="4" id="KW-0378">Hydrolase</keyword>
<evidence type="ECO:0000256" key="9">
    <source>
        <dbReference type="ARBA" id="ARBA00023136"/>
    </source>
</evidence>
<dbReference type="Gene3D" id="3.90.1310.10">
    <property type="entry name" value="Penicillin-binding protein 2a (Domain 2)"/>
    <property type="match status" value="1"/>
</dbReference>
<evidence type="ECO:0000256" key="4">
    <source>
        <dbReference type="ARBA" id="ARBA00022645"/>
    </source>
</evidence>
<dbReference type="FunFam" id="3.40.710.10:FF:000024">
    <property type="entry name" value="Penicillin-binding protein 2"/>
    <property type="match status" value="1"/>
</dbReference>
<gene>
    <name evidence="14" type="primary">pbpA</name>
    <name evidence="14" type="ORF">NCTC12858_00949</name>
</gene>
<dbReference type="Proteomes" id="UP000249300">
    <property type="component" value="Chromosome 1"/>
</dbReference>
<dbReference type="GO" id="GO:0009252">
    <property type="term" value="P:peptidoglycan biosynthetic process"/>
    <property type="evidence" value="ECO:0007669"/>
    <property type="project" value="UniProtKB-KW"/>
</dbReference>
<dbReference type="InterPro" id="IPR036138">
    <property type="entry name" value="PBP_dimer_sf"/>
</dbReference>
<evidence type="ECO:0000256" key="1">
    <source>
        <dbReference type="ARBA" id="ARBA00004167"/>
    </source>
</evidence>
<dbReference type="Pfam" id="PF00905">
    <property type="entry name" value="Transpeptidase"/>
    <property type="match status" value="1"/>
</dbReference>
<evidence type="ECO:0000256" key="7">
    <source>
        <dbReference type="ARBA" id="ARBA00022984"/>
    </source>
</evidence>
<evidence type="ECO:0000313" key="15">
    <source>
        <dbReference type="Proteomes" id="UP000249300"/>
    </source>
</evidence>
<evidence type="ECO:0000313" key="14">
    <source>
        <dbReference type="EMBL" id="SQH73105.1"/>
    </source>
</evidence>
<evidence type="ECO:0000259" key="13">
    <source>
        <dbReference type="Pfam" id="PF03717"/>
    </source>
</evidence>
<dbReference type="Gene3D" id="3.30.1390.30">
    <property type="entry name" value="Penicillin-binding protein 2a, domain 3"/>
    <property type="match status" value="1"/>
</dbReference>
<feature type="domain" description="Penicillin-binding protein transpeptidase" evidence="12">
    <location>
        <begin position="260"/>
        <end position="587"/>
    </location>
</feature>
<evidence type="ECO:0000256" key="10">
    <source>
        <dbReference type="ARBA" id="ARBA00023316"/>
    </source>
</evidence>
<dbReference type="GO" id="GO:0071972">
    <property type="term" value="F:peptidoglycan L,D-transpeptidase activity"/>
    <property type="evidence" value="ECO:0007669"/>
    <property type="project" value="TreeGrafter"/>
</dbReference>
<keyword evidence="4" id="KW-0645">Protease</keyword>
<dbReference type="PANTHER" id="PTHR30627:SF2">
    <property type="entry name" value="PEPTIDOGLYCAN D,D-TRANSPEPTIDASE MRDA"/>
    <property type="match status" value="1"/>
</dbReference>
<feature type="transmembrane region" description="Helical" evidence="11">
    <location>
        <begin position="12"/>
        <end position="31"/>
    </location>
</feature>
<accession>A0A2X4PL82</accession>
<dbReference type="GO" id="GO:0005886">
    <property type="term" value="C:plasma membrane"/>
    <property type="evidence" value="ECO:0007669"/>
    <property type="project" value="UniProtKB-SubCell"/>
</dbReference>
<keyword evidence="8 11" id="KW-1133">Transmembrane helix</keyword>
<evidence type="ECO:0000256" key="2">
    <source>
        <dbReference type="ARBA" id="ARBA00004236"/>
    </source>
</evidence>
<name>A0A2X4PL82_9PORP</name>
<evidence type="ECO:0000256" key="6">
    <source>
        <dbReference type="ARBA" id="ARBA00022960"/>
    </source>
</evidence>
<dbReference type="EMBL" id="LS483447">
    <property type="protein sequence ID" value="SQH73105.1"/>
    <property type="molecule type" value="Genomic_DNA"/>
</dbReference>
<dbReference type="PANTHER" id="PTHR30627">
    <property type="entry name" value="PEPTIDOGLYCAN D,D-TRANSPEPTIDASE"/>
    <property type="match status" value="1"/>
</dbReference>
<feature type="domain" description="Penicillin-binding protein dimerisation" evidence="13">
    <location>
        <begin position="52"/>
        <end position="222"/>
    </location>
</feature>
<keyword evidence="15" id="KW-1185">Reference proteome</keyword>
<evidence type="ECO:0000256" key="11">
    <source>
        <dbReference type="SAM" id="Phobius"/>
    </source>
</evidence>
<dbReference type="GO" id="GO:0008360">
    <property type="term" value="P:regulation of cell shape"/>
    <property type="evidence" value="ECO:0007669"/>
    <property type="project" value="UniProtKB-KW"/>
</dbReference>
<keyword evidence="9 11" id="KW-0472">Membrane</keyword>
<keyword evidence="7" id="KW-0573">Peptidoglycan synthesis</keyword>
<keyword evidence="6" id="KW-0133">Cell shape</keyword>
<dbReference type="SUPFAM" id="SSF56519">
    <property type="entry name" value="Penicillin binding protein dimerisation domain"/>
    <property type="match status" value="1"/>
</dbReference>
<sequence>MAVHKPNSSRYLIVVITIAIVLLYMGRLFYLQVLTPSYKERADSNAFYQKPIYPARGVIYDRDGDLLVYNKPTYDLMVTIREVENLDTLDLCHTLKVEPDILVKRLVDVKNRKLNPGYSPFVPQVLISQIEAPEAGRFQEKLYKYPGFYIRSRTLREYEYHHAAHLLGSLAEANPKDLEQDSSLVAGDYVGKTGVEKSYEHILRGEKGVNILLRDARGRIKGRYQNGQFDKAPVPGQDITLSIDKDLQALGEELMQGKRGAIVAIEPATGEILCMVSAPSYDPALLAGKERGNNHRILEQTPGKPLYARAIMGTYPPGSTFKTSQGAIFLQEGVLSSSSLLSCYHGFPPLHNRPACHGHGSPLPLVPALATSCNAYFCWGLRFMLDNRQYYPTVQQAFEKWKDYIVRMGFGYKLDVDLPSERRGYIPNSKVYDKVYKGKWNSSSIISIAIGQGEILATPVQLANLASIVANRGHYYKPHIVKLVGQSPADTLYSRRRDTGISADIWEKIAEGMAMAVLGGTCRGANFAPGEITVCGKTGTAENPHGKDHSAFIGFAPKESPRIAVAVYVENGGFGATFGVPIGRLIMEYYLKGELSPGAMATASNIKQTKIFYHDDVYRHPTLKSDTSRMKQVTTSQVKPLIGSQQ</sequence>
<evidence type="ECO:0000256" key="8">
    <source>
        <dbReference type="ARBA" id="ARBA00022989"/>
    </source>
</evidence>
<dbReference type="InterPro" id="IPR005311">
    <property type="entry name" value="PBP_dimer"/>
</dbReference>
<dbReference type="AlphaFoldDB" id="A0A2X4PL82"/>
<evidence type="ECO:0000256" key="5">
    <source>
        <dbReference type="ARBA" id="ARBA00022692"/>
    </source>
</evidence>
<protein>
    <submittedName>
        <fullName evidence="14">Penicillin-binding protein A</fullName>
    </submittedName>
</protein>
<dbReference type="RefSeq" id="WP_023938085.1">
    <property type="nucleotide sequence ID" value="NZ_FUXH01000018.1"/>
</dbReference>
<organism evidence="14 15">
    <name type="scientific">Porphyromonas crevioricanis</name>
    <dbReference type="NCBI Taxonomy" id="393921"/>
    <lineage>
        <taxon>Bacteria</taxon>
        <taxon>Pseudomonadati</taxon>
        <taxon>Bacteroidota</taxon>
        <taxon>Bacteroidia</taxon>
        <taxon>Bacteroidales</taxon>
        <taxon>Porphyromonadaceae</taxon>
        <taxon>Porphyromonas</taxon>
    </lineage>
</organism>
<dbReference type="Gene3D" id="3.40.710.10">
    <property type="entry name" value="DD-peptidase/beta-lactamase superfamily"/>
    <property type="match status" value="1"/>
</dbReference>
<keyword evidence="10" id="KW-0961">Cell wall biogenesis/degradation</keyword>
<dbReference type="SUPFAM" id="SSF56601">
    <property type="entry name" value="beta-lactamase/transpeptidase-like"/>
    <property type="match status" value="1"/>
</dbReference>
<dbReference type="InterPro" id="IPR001460">
    <property type="entry name" value="PCN-bd_Tpept"/>
</dbReference>
<evidence type="ECO:0000256" key="3">
    <source>
        <dbReference type="ARBA" id="ARBA00022475"/>
    </source>
</evidence>